<dbReference type="EMBL" id="LJNI01000012">
    <property type="protein sequence ID" value="KPJ74169.1"/>
    <property type="molecule type" value="Genomic_DNA"/>
</dbReference>
<keyword evidence="1" id="KW-0732">Signal</keyword>
<reference evidence="4 5" key="1">
    <citation type="journal article" date="2015" name="Microbiome">
        <title>Genomic resolution of linkages in carbon, nitrogen, and sulfur cycling among widespread estuary sediment bacteria.</title>
        <authorList>
            <person name="Baker B.J."/>
            <person name="Lazar C.S."/>
            <person name="Teske A.P."/>
            <person name="Dick G.J."/>
        </authorList>
    </citation>
    <scope>NUCLEOTIDE SEQUENCE [LARGE SCALE GENOMIC DNA]</scope>
    <source>
        <strain evidence="4">DG_78</strain>
    </source>
</reference>
<dbReference type="SMART" id="SM00710">
    <property type="entry name" value="PbH1"/>
    <property type="match status" value="9"/>
</dbReference>
<dbReference type="InterPro" id="IPR012334">
    <property type="entry name" value="Pectin_lyas_fold"/>
</dbReference>
<evidence type="ECO:0000256" key="1">
    <source>
        <dbReference type="SAM" id="SignalP"/>
    </source>
</evidence>
<dbReference type="InterPro" id="IPR026444">
    <property type="entry name" value="Secre_tail"/>
</dbReference>
<feature type="domain" description="Right handed beta helix" evidence="2">
    <location>
        <begin position="202"/>
        <end position="352"/>
    </location>
</feature>
<comment type="caution">
    <text evidence="4">The sequence shown here is derived from an EMBL/GenBank/DDBJ whole genome shotgun (WGS) entry which is preliminary data.</text>
</comment>
<dbReference type="Pfam" id="PF13860">
    <property type="entry name" value="FlgD_ig"/>
    <property type="match status" value="1"/>
</dbReference>
<protein>
    <recommendedName>
        <fullName evidence="6">FlgD Ig-like domain-containing protein</fullName>
    </recommendedName>
</protein>
<dbReference type="Proteomes" id="UP000051012">
    <property type="component" value="Unassembled WGS sequence"/>
</dbReference>
<dbReference type="SUPFAM" id="SSF51126">
    <property type="entry name" value="Pectin lyase-like"/>
    <property type="match status" value="2"/>
</dbReference>
<evidence type="ECO:0000259" key="2">
    <source>
        <dbReference type="Pfam" id="PF13229"/>
    </source>
</evidence>
<evidence type="ECO:0008006" key="6">
    <source>
        <dbReference type="Google" id="ProtNLM"/>
    </source>
</evidence>
<dbReference type="InterPro" id="IPR025965">
    <property type="entry name" value="FlgD/Vpr_Ig-like"/>
</dbReference>
<evidence type="ECO:0000313" key="4">
    <source>
        <dbReference type="EMBL" id="KPJ74169.1"/>
    </source>
</evidence>
<dbReference type="Pfam" id="PF13229">
    <property type="entry name" value="Beta_helix"/>
    <property type="match status" value="1"/>
</dbReference>
<feature type="chain" id="PRO_5006640652" description="FlgD Ig-like domain-containing protein" evidence="1">
    <location>
        <begin position="23"/>
        <end position="588"/>
    </location>
</feature>
<evidence type="ECO:0000259" key="3">
    <source>
        <dbReference type="Pfam" id="PF13860"/>
    </source>
</evidence>
<dbReference type="InterPro" id="IPR011050">
    <property type="entry name" value="Pectin_lyase_fold/virulence"/>
</dbReference>
<dbReference type="NCBIfam" id="TIGR04183">
    <property type="entry name" value="Por_Secre_tail"/>
    <property type="match status" value="1"/>
</dbReference>
<gene>
    <name evidence="4" type="ORF">AMJ52_01510</name>
</gene>
<dbReference type="InterPro" id="IPR006626">
    <property type="entry name" value="PbH1"/>
</dbReference>
<feature type="domain" description="FlgD/Vpr Ig-like" evidence="3">
    <location>
        <begin position="524"/>
        <end position="572"/>
    </location>
</feature>
<dbReference type="Gene3D" id="2.60.40.4070">
    <property type="match status" value="1"/>
</dbReference>
<dbReference type="PANTHER" id="PTHR11319:SF35">
    <property type="entry name" value="OUTER MEMBRANE PROTEIN PMPC-RELATED"/>
    <property type="match status" value="1"/>
</dbReference>
<dbReference type="PANTHER" id="PTHR11319">
    <property type="entry name" value="G PROTEIN-COUPLED RECEPTOR-RELATED"/>
    <property type="match status" value="1"/>
</dbReference>
<accession>A0A0S7YIS9</accession>
<sequence length="588" mass="63313">MKDIKIVVCLVLFSVLCTHISATTWRVPSQCPHIQAGIDSASAGDTVLVADGTYIGLGNRDIDFGGKAILVTSENGSVVTIIDCQADSLNPHRGFYFHSGEDSNSIVRGFTIKHGHVWQSLNDGGGAIYCKNSSPTIESNVFTEHYAHTGGAVYCEYADPIIRNNTIMNDTASWYGGAIFCINCSPTIIGNTITHNTAGTEGGGIYLHNADCYIDSNTISENTATYWDGGGIYCWYYSDAIIINNTITLNTAGQFGGGIYCDWYSHPNIENNIISQNTSILQGGGIHLSESSPTIKNNMIVNNTGQHGGGIYCEWMSSPDITDNLITDNTASWGGGIYCYSQCSPTMDGNTFTNNITTGVGGNGAGIYCYTNCFPTVINCIIWGDSALPGAGEIYQDGSSNITITYSDVEGGWAGVGNIDADPLFVLGPLGNYYLSQIAAGQAQQSPCVDSGNPSSLIPDGTTRTDQAPDATPVDMGYHYPIVTGIFEEDNENIHSGIQYLNQNYPNPFNLNTTIEYSVISPTKINLSIYDICGKLVKRLVNKTMPAGQHEVIWDGCDNQGHKVSSGVYFYQLGAGDYAETRRMIFIR</sequence>
<evidence type="ECO:0000313" key="5">
    <source>
        <dbReference type="Proteomes" id="UP000051012"/>
    </source>
</evidence>
<proteinExistence type="predicted"/>
<organism evidence="4 5">
    <name type="scientific">candidate division TA06 bacterium DG_78</name>
    <dbReference type="NCBI Taxonomy" id="1703772"/>
    <lineage>
        <taxon>Bacteria</taxon>
        <taxon>Bacteria division TA06</taxon>
    </lineage>
</organism>
<name>A0A0S7YIS9_UNCT6</name>
<dbReference type="InterPro" id="IPR039448">
    <property type="entry name" value="Beta_helix"/>
</dbReference>
<feature type="signal peptide" evidence="1">
    <location>
        <begin position="1"/>
        <end position="22"/>
    </location>
</feature>
<dbReference type="Gene3D" id="2.160.20.10">
    <property type="entry name" value="Single-stranded right-handed beta-helix, Pectin lyase-like"/>
    <property type="match status" value="2"/>
</dbReference>
<dbReference type="AlphaFoldDB" id="A0A0S7YIS9"/>